<comment type="catalytic activity">
    <reaction evidence="1 6 10">
        <text>(2R)-2-phosphoglycerate = (2R)-3-phosphoglycerate</text>
        <dbReference type="Rhea" id="RHEA:15901"/>
        <dbReference type="ChEBI" id="CHEBI:58272"/>
        <dbReference type="ChEBI" id="CHEBI:58289"/>
        <dbReference type="EC" id="5.4.2.11"/>
    </reaction>
</comment>
<dbReference type="InterPro" id="IPR029033">
    <property type="entry name" value="His_PPase_superfam"/>
</dbReference>
<reference evidence="11 12" key="1">
    <citation type="submission" date="2017-08" db="EMBL/GenBank/DDBJ databases">
        <title>Infants hospitalized years apart are colonized by the same room-sourced microbial strains.</title>
        <authorList>
            <person name="Brooks B."/>
            <person name="Olm M.R."/>
            <person name="Firek B.A."/>
            <person name="Baker R."/>
            <person name="Thomas B.C."/>
            <person name="Morowitz M.J."/>
            <person name="Banfield J.F."/>
        </authorList>
    </citation>
    <scope>NUCLEOTIDE SEQUENCE [LARGE SCALE GENOMIC DNA]</scope>
    <source>
        <strain evidence="11">S2_003_000_R2_14</strain>
    </source>
</reference>
<dbReference type="PIRSF" id="PIRSF000709">
    <property type="entry name" value="6PFK_2-Ptase"/>
    <property type="match status" value="1"/>
</dbReference>
<dbReference type="EMBL" id="QFQP01000005">
    <property type="protein sequence ID" value="PZR15528.1"/>
    <property type="molecule type" value="Genomic_DNA"/>
</dbReference>
<evidence type="ECO:0000256" key="8">
    <source>
        <dbReference type="PIRSR" id="PIRSR613078-2"/>
    </source>
</evidence>
<feature type="binding site" evidence="6 8">
    <location>
        <begin position="115"/>
        <end position="116"/>
    </location>
    <ligand>
        <name>substrate</name>
    </ligand>
</feature>
<name>A0A2W5V2A6_9BACT</name>
<evidence type="ECO:0000256" key="5">
    <source>
        <dbReference type="ARBA" id="ARBA00023235"/>
    </source>
</evidence>
<dbReference type="SUPFAM" id="SSF53254">
    <property type="entry name" value="Phosphoglycerate mutase-like"/>
    <property type="match status" value="1"/>
</dbReference>
<evidence type="ECO:0000256" key="6">
    <source>
        <dbReference type="HAMAP-Rule" id="MF_01039"/>
    </source>
</evidence>
<keyword evidence="5 6" id="KW-0413">Isomerase</keyword>
<dbReference type="GO" id="GO:0006094">
    <property type="term" value="P:gluconeogenesis"/>
    <property type="evidence" value="ECO:0007669"/>
    <property type="project" value="UniProtKB-UniRule"/>
</dbReference>
<dbReference type="AlphaFoldDB" id="A0A2W5V2A6"/>
<evidence type="ECO:0000256" key="7">
    <source>
        <dbReference type="PIRSR" id="PIRSR613078-1"/>
    </source>
</evidence>
<feature type="binding site" evidence="6 8">
    <location>
        <begin position="184"/>
        <end position="185"/>
    </location>
    <ligand>
        <name>substrate</name>
    </ligand>
</feature>
<dbReference type="InterPro" id="IPR001345">
    <property type="entry name" value="PG/BPGM_mutase_AS"/>
</dbReference>
<feature type="active site" description="Proton donor/acceptor" evidence="6 7">
    <location>
        <position position="88"/>
    </location>
</feature>
<evidence type="ECO:0000256" key="10">
    <source>
        <dbReference type="RuleBase" id="RU004512"/>
    </source>
</evidence>
<dbReference type="PROSITE" id="PS00175">
    <property type="entry name" value="PG_MUTASE"/>
    <property type="match status" value="1"/>
</dbReference>
<organism evidence="11 12">
    <name type="scientific">Archangium gephyra</name>
    <dbReference type="NCBI Taxonomy" id="48"/>
    <lineage>
        <taxon>Bacteria</taxon>
        <taxon>Pseudomonadati</taxon>
        <taxon>Myxococcota</taxon>
        <taxon>Myxococcia</taxon>
        <taxon>Myxococcales</taxon>
        <taxon>Cystobacterineae</taxon>
        <taxon>Archangiaceae</taxon>
        <taxon>Archangium</taxon>
    </lineage>
</organism>
<dbReference type="CDD" id="cd07067">
    <property type="entry name" value="HP_PGM_like"/>
    <property type="match status" value="1"/>
</dbReference>
<feature type="binding site" evidence="6 8">
    <location>
        <begin position="9"/>
        <end position="16"/>
    </location>
    <ligand>
        <name>substrate</name>
    </ligand>
</feature>
<keyword evidence="3 6" id="KW-0312">Gluconeogenesis</keyword>
<sequence>MPSNLVIVRHGQSAWNEKNLFTGWVDVDLTALGEKEARAAGQQIKDAGLTFDVLHTSLLTRAVRTAHLALETAGQVFLPVNRTWRLNERHYGSLQGKDKVEMVKQFGAEQVQLWRRSYDVPPPPVTVDHEHHPARDHRYHRLAPDALPAAECLKDVVARVLPWWHDDVVPQLRAGLDVIVVAHGNSLRALIKHLEGISNSDIVELNVPTGMPRLYRFNDDLSLAEKPRYLDEAAANAGAAAVKAQTGSK</sequence>
<feature type="active site" description="Tele-phosphohistidine intermediate" evidence="6 7">
    <location>
        <position position="10"/>
    </location>
</feature>
<dbReference type="InterPro" id="IPR013078">
    <property type="entry name" value="His_Pase_superF_clade-1"/>
</dbReference>
<dbReference type="GO" id="GO:0006096">
    <property type="term" value="P:glycolytic process"/>
    <property type="evidence" value="ECO:0007669"/>
    <property type="project" value="UniProtKB-UniRule"/>
</dbReference>
<evidence type="ECO:0000313" key="12">
    <source>
        <dbReference type="Proteomes" id="UP000249061"/>
    </source>
</evidence>
<dbReference type="FunFam" id="3.40.50.1240:FF:000003">
    <property type="entry name" value="2,3-bisphosphoglycerate-dependent phosphoglycerate mutase"/>
    <property type="match status" value="1"/>
</dbReference>
<proteinExistence type="inferred from homology"/>
<dbReference type="Proteomes" id="UP000249061">
    <property type="component" value="Unassembled WGS sequence"/>
</dbReference>
<feature type="binding site" evidence="6 8">
    <location>
        <position position="99"/>
    </location>
    <ligand>
        <name>substrate</name>
    </ligand>
</feature>
<evidence type="ECO:0000256" key="9">
    <source>
        <dbReference type="PIRSR" id="PIRSR613078-3"/>
    </source>
</evidence>
<evidence type="ECO:0000256" key="3">
    <source>
        <dbReference type="ARBA" id="ARBA00022432"/>
    </source>
</evidence>
<feature type="binding site" evidence="6 8">
    <location>
        <position position="61"/>
    </location>
    <ligand>
        <name>substrate</name>
    </ligand>
</feature>
<dbReference type="PANTHER" id="PTHR11931">
    <property type="entry name" value="PHOSPHOGLYCERATE MUTASE"/>
    <property type="match status" value="1"/>
</dbReference>
<gene>
    <name evidence="6" type="primary">gpmA</name>
    <name evidence="11" type="ORF">DI536_08750</name>
</gene>
<evidence type="ECO:0000256" key="4">
    <source>
        <dbReference type="ARBA" id="ARBA00023152"/>
    </source>
</evidence>
<dbReference type="HAMAP" id="MF_01039">
    <property type="entry name" value="PGAM_GpmA"/>
    <property type="match status" value="1"/>
</dbReference>
<dbReference type="Pfam" id="PF00300">
    <property type="entry name" value="His_Phos_1"/>
    <property type="match status" value="2"/>
</dbReference>
<accession>A0A2W5V2A6</accession>
<dbReference type="InterPro" id="IPR005952">
    <property type="entry name" value="Phosphogly_mut1"/>
</dbReference>
<comment type="pathway">
    <text evidence="6 10">Carbohydrate degradation; glycolysis; pyruvate from D-glyceraldehyde 3-phosphate: step 3/5.</text>
</comment>
<evidence type="ECO:0000313" key="11">
    <source>
        <dbReference type="EMBL" id="PZR15528.1"/>
    </source>
</evidence>
<evidence type="ECO:0000256" key="2">
    <source>
        <dbReference type="ARBA" id="ARBA00006717"/>
    </source>
</evidence>
<protein>
    <recommendedName>
        <fullName evidence="6 10">2,3-bisphosphoglycerate-dependent phosphoglycerate mutase</fullName>
        <shortName evidence="6">BPG-dependent PGAM</shortName>
        <shortName evidence="6">PGAM</shortName>
        <shortName evidence="6">Phosphoglyceromutase</shortName>
        <shortName evidence="6">dPGM</shortName>
        <ecNumber evidence="6 10">5.4.2.11</ecNumber>
    </recommendedName>
</protein>
<evidence type="ECO:0000256" key="1">
    <source>
        <dbReference type="ARBA" id="ARBA00000380"/>
    </source>
</evidence>
<dbReference type="EC" id="5.4.2.11" evidence="6 10"/>
<dbReference type="GO" id="GO:0004619">
    <property type="term" value="F:phosphoglycerate mutase activity"/>
    <property type="evidence" value="ECO:0007669"/>
    <property type="project" value="UniProtKB-UniRule"/>
</dbReference>
<comment type="similarity">
    <text evidence="2 6">Belongs to the phosphoglycerate mutase family. BPG-dependent PGAM subfamily.</text>
</comment>
<feature type="binding site" evidence="6 8">
    <location>
        <begin position="22"/>
        <end position="23"/>
    </location>
    <ligand>
        <name>substrate</name>
    </ligand>
</feature>
<dbReference type="UniPathway" id="UPA00109">
    <property type="reaction ID" value="UER00186"/>
</dbReference>
<dbReference type="NCBIfam" id="NF010713">
    <property type="entry name" value="PRK14115.1"/>
    <property type="match status" value="1"/>
</dbReference>
<keyword evidence="4 6" id="KW-0324">Glycolysis</keyword>
<dbReference type="SMART" id="SM00855">
    <property type="entry name" value="PGAM"/>
    <property type="match status" value="1"/>
</dbReference>
<dbReference type="Gene3D" id="3.40.50.1240">
    <property type="entry name" value="Phosphoglycerate mutase-like"/>
    <property type="match status" value="1"/>
</dbReference>
<dbReference type="NCBIfam" id="TIGR01258">
    <property type="entry name" value="pgm_1"/>
    <property type="match status" value="1"/>
</dbReference>
<feature type="binding site" evidence="6 8">
    <location>
        <begin position="88"/>
        <end position="91"/>
    </location>
    <ligand>
        <name>substrate</name>
    </ligand>
</feature>
<feature type="site" description="Transition state stabilizer" evidence="6 9">
    <location>
        <position position="183"/>
    </location>
</feature>
<comment type="function">
    <text evidence="6 10">Catalyzes the interconversion of 2-phosphoglycerate and 3-phosphoglycerate.</text>
</comment>
<comment type="caution">
    <text evidence="11">The sequence shown here is derived from an EMBL/GenBank/DDBJ whole genome shotgun (WGS) entry which is preliminary data.</text>
</comment>